<dbReference type="InterPro" id="IPR048821">
    <property type="entry name" value="PDE12-like_N"/>
</dbReference>
<comment type="caution">
    <text evidence="2">The sequence shown here is derived from an EMBL/GenBank/DDBJ whole genome shotgun (WGS) entry which is preliminary data.</text>
</comment>
<proteinExistence type="predicted"/>
<evidence type="ECO:0000313" key="3">
    <source>
        <dbReference type="Proteomes" id="UP000678393"/>
    </source>
</evidence>
<dbReference type="GO" id="GO:0005739">
    <property type="term" value="C:mitochondrion"/>
    <property type="evidence" value="ECO:0007669"/>
    <property type="project" value="TreeGrafter"/>
</dbReference>
<dbReference type="Proteomes" id="UP000678393">
    <property type="component" value="Unassembled WGS sequence"/>
</dbReference>
<protein>
    <recommendedName>
        <fullName evidence="1">2',5'-phosphodiesterase 12-like N-terminal domain-containing protein</fullName>
    </recommendedName>
</protein>
<accession>A0A8S4A857</accession>
<dbReference type="InterPro" id="IPR036691">
    <property type="entry name" value="Endo/exonu/phosph_ase_sf"/>
</dbReference>
<evidence type="ECO:0000313" key="2">
    <source>
        <dbReference type="EMBL" id="CAG5136448.1"/>
    </source>
</evidence>
<evidence type="ECO:0000259" key="1">
    <source>
        <dbReference type="Pfam" id="PF21171"/>
    </source>
</evidence>
<dbReference type="AlphaFoldDB" id="A0A8S4A857"/>
<dbReference type="Pfam" id="PF21171">
    <property type="entry name" value="PDE12-like_N"/>
    <property type="match status" value="1"/>
</dbReference>
<dbReference type="GO" id="GO:0000288">
    <property type="term" value="P:nuclear-transcribed mRNA catabolic process, deadenylation-dependent decay"/>
    <property type="evidence" value="ECO:0007669"/>
    <property type="project" value="TreeGrafter"/>
</dbReference>
<sequence>MSSVFVKSFEDDDRLLISLDLKIQKESGASSIKTFNLNRLKHEELGLAVERLRLNLSKKVNKKSKQKKTAKATNDSEASIESQSDLVPIEVIHNGQVLDLSISNKEAWVDGAVLKVWEEEIAVCYNPPSVKLEKLPNTIMVGFPLFPEVEYEFTNVKNCEFYWKLFDEKHLHKVMLDIKQGNIDLTDAVIAHSFTPQHKDIGRHVLMACLPKNNDKVGRLEVILSTNAITAGPGLCPFEKRSEFTKQSSKEGEFRVLTYNLLAQVYADTDLARQELFSYCPKHALEMDYRKHLLLKEIIGYQADLLCLQEVDKSIFGSQLMPAMQALGYTGLFRAKDGGTSEGCATFISERKFRVVKQLDVSLSPFLATDPLCADIWSEVCKSQTLKEKIEQRSTILQVTVAESAEKSGSYVCIANTHLYFHPQACNIRLVHAAGALRYLQNICDTYTLERPSPGYYQLLTAQYIPSDHADWNSGGSEELISGLELHQPMNIESACGTPPYTNFTRGFQETLDYIFIDSDKLQVTQIVPMPSHEDVTANIALPSIVFPSDHLALICDLKFKS</sequence>
<organism evidence="2 3">
    <name type="scientific">Candidula unifasciata</name>
    <dbReference type="NCBI Taxonomy" id="100452"/>
    <lineage>
        <taxon>Eukaryota</taxon>
        <taxon>Metazoa</taxon>
        <taxon>Spiralia</taxon>
        <taxon>Lophotrochozoa</taxon>
        <taxon>Mollusca</taxon>
        <taxon>Gastropoda</taxon>
        <taxon>Heterobranchia</taxon>
        <taxon>Euthyneura</taxon>
        <taxon>Panpulmonata</taxon>
        <taxon>Eupulmonata</taxon>
        <taxon>Stylommatophora</taxon>
        <taxon>Helicina</taxon>
        <taxon>Helicoidea</taxon>
        <taxon>Geomitridae</taxon>
        <taxon>Candidula</taxon>
    </lineage>
</organism>
<dbReference type="OrthoDB" id="412787at2759"/>
<reference evidence="2" key="1">
    <citation type="submission" date="2021-04" db="EMBL/GenBank/DDBJ databases">
        <authorList>
            <consortium name="Molecular Ecology Group"/>
        </authorList>
    </citation>
    <scope>NUCLEOTIDE SEQUENCE</scope>
</reference>
<name>A0A8S4A857_9EUPU</name>
<feature type="domain" description="2',5'-phosphodiesterase 12-like N-terminal" evidence="1">
    <location>
        <begin position="127"/>
        <end position="226"/>
    </location>
</feature>
<dbReference type="SUPFAM" id="SSF56219">
    <property type="entry name" value="DNase I-like"/>
    <property type="match status" value="1"/>
</dbReference>
<dbReference type="Gene3D" id="3.60.10.10">
    <property type="entry name" value="Endonuclease/exonuclease/phosphatase"/>
    <property type="match status" value="1"/>
</dbReference>
<dbReference type="PANTHER" id="PTHR12121:SF37">
    <property type="entry name" value="2',5'-PHOSPHODIESTERASE 12"/>
    <property type="match status" value="1"/>
</dbReference>
<dbReference type="EMBL" id="CAJHNH020008533">
    <property type="protein sequence ID" value="CAG5136448.1"/>
    <property type="molecule type" value="Genomic_DNA"/>
</dbReference>
<dbReference type="PANTHER" id="PTHR12121">
    <property type="entry name" value="CARBON CATABOLITE REPRESSOR PROTEIN 4"/>
    <property type="match status" value="1"/>
</dbReference>
<gene>
    <name evidence="2" type="ORF">CUNI_LOCUS22006</name>
</gene>
<keyword evidence="3" id="KW-1185">Reference proteome</keyword>
<dbReference type="GO" id="GO:0000175">
    <property type="term" value="F:3'-5'-RNA exonuclease activity"/>
    <property type="evidence" value="ECO:0007669"/>
    <property type="project" value="TreeGrafter"/>
</dbReference>
<dbReference type="InterPro" id="IPR050410">
    <property type="entry name" value="CCR4/nocturin_mRNA_transcr"/>
</dbReference>